<gene>
    <name evidence="1" type="ORF">DA73_0243445</name>
</gene>
<accession>A0A0C1R647</accession>
<proteinExistence type="predicted"/>
<dbReference type="EMBL" id="JHEG02000059">
    <property type="protein sequence ID" value="KIE07845.1"/>
    <property type="molecule type" value="Genomic_DNA"/>
</dbReference>
<sequence>MVTLASLQKGKILSQATQFSKIKPGIFDNFLTLLVTQVRERLIAREEMSQSIEPITTPLFSNSALFCS</sequence>
<reference evidence="1" key="1">
    <citation type="journal article" date="2015" name="Genome Announc.">
        <title>Draft Genome Sequence of Tolypothrix boutellei Strain VB521301.</title>
        <authorList>
            <person name="Chandrababunaidu M.M."/>
            <person name="Singh D."/>
            <person name="Sen D."/>
            <person name="Bhan S."/>
            <person name="Das S."/>
            <person name="Gupta A."/>
            <person name="Adhikary S.P."/>
            <person name="Tripathy S."/>
        </authorList>
    </citation>
    <scope>NUCLEOTIDE SEQUENCE</scope>
    <source>
        <strain evidence="1">VB521301</strain>
    </source>
</reference>
<organism evidence="1">
    <name type="scientific">Tolypothrix bouteillei VB521301</name>
    <dbReference type="NCBI Taxonomy" id="1479485"/>
    <lineage>
        <taxon>Bacteria</taxon>
        <taxon>Bacillati</taxon>
        <taxon>Cyanobacteriota</taxon>
        <taxon>Cyanophyceae</taxon>
        <taxon>Nostocales</taxon>
        <taxon>Tolypothrichaceae</taxon>
        <taxon>Tolypothrix</taxon>
    </lineage>
</organism>
<dbReference type="AlphaFoldDB" id="A0A0C1R647"/>
<evidence type="ECO:0000313" key="1">
    <source>
        <dbReference type="EMBL" id="KIE07845.1"/>
    </source>
</evidence>
<name>A0A0C1R647_9CYAN</name>
<comment type="caution">
    <text evidence="1">The sequence shown here is derived from an EMBL/GenBank/DDBJ whole genome shotgun (WGS) entry which is preliminary data.</text>
</comment>
<protein>
    <submittedName>
        <fullName evidence="1">Uncharacterized protein</fullName>
    </submittedName>
</protein>